<dbReference type="EMBL" id="MT143456">
    <property type="protein sequence ID" value="QJA97028.1"/>
    <property type="molecule type" value="Genomic_DNA"/>
</dbReference>
<evidence type="ECO:0000313" key="1">
    <source>
        <dbReference type="EMBL" id="QJA97028.1"/>
    </source>
</evidence>
<sequence length="71" mass="8508">MANKSVTQIKKIILTLKKKLSKKKVYENFGDKEIRQLQEFVGNAYDYPYEIRLEIQKITNEFSNWCYHFSG</sequence>
<protein>
    <submittedName>
        <fullName evidence="1">Uncharacterized protein</fullName>
    </submittedName>
</protein>
<name>A0A6M3LWQ1_9ZZZZ</name>
<accession>A0A6M3LWQ1</accession>
<gene>
    <name evidence="1" type="ORF">MM415B06809_0002</name>
</gene>
<organism evidence="1">
    <name type="scientific">viral metagenome</name>
    <dbReference type="NCBI Taxonomy" id="1070528"/>
    <lineage>
        <taxon>unclassified sequences</taxon>
        <taxon>metagenomes</taxon>
        <taxon>organismal metagenomes</taxon>
    </lineage>
</organism>
<reference evidence="1" key="1">
    <citation type="submission" date="2020-03" db="EMBL/GenBank/DDBJ databases">
        <title>The deep terrestrial virosphere.</title>
        <authorList>
            <person name="Holmfeldt K."/>
            <person name="Nilsson E."/>
            <person name="Simone D."/>
            <person name="Lopez-Fernandez M."/>
            <person name="Wu X."/>
            <person name="de Brujin I."/>
            <person name="Lundin D."/>
            <person name="Andersson A."/>
            <person name="Bertilsson S."/>
            <person name="Dopson M."/>
        </authorList>
    </citation>
    <scope>NUCLEOTIDE SEQUENCE</scope>
    <source>
        <strain evidence="1">MM415B06809</strain>
    </source>
</reference>
<dbReference type="AlphaFoldDB" id="A0A6M3LWQ1"/>
<proteinExistence type="predicted"/>